<keyword evidence="4" id="KW-1185">Reference proteome</keyword>
<accession>A0A2H3JSP6</accession>
<dbReference type="AlphaFoldDB" id="A0A2H3JSP6"/>
<proteinExistence type="predicted"/>
<dbReference type="OMA" id="NKMRRAW"/>
<sequence length="913" mass="103341">MLASPWQAATYAARSPQLIPYPSAASVFTPYGSTPSSTSTSSSTVFDIPTAANINSPCSISLIESHFLKEVFHDFRLPEIASPQSIQAWHTKLDLEDRVLLIIRCMHALGFNTLGDLFSACLDDSYSKYPKVYHTVAAFVRSRGAVGKRPVDIVDKIFNHPKAKEYHNRIPIPPLFPSIPRHSLPPSARIMPTSHTPTPMESTQNQLLDWSLQQVLRHVENEADALLDPDIGFVLGSSHSMSWDQLLSWDMLQKEETVARKAPALFSLLTAISVNQYTRQKLSGTLSGGVADDQSGEESDDEMDDENNEDDMDPDFPSLRKELIKMKFQRDPWQGATTALLTLLSFRYRFCTSFQTLVSVILFMNKASRCTYQLLGRIGMSLSYSSTLRRLEDLGEDSGKLIAAWGADTLANAPGYQITFDNLNKLSRAWQATLGRQDIMQCGTAAILEDVPPGAFELAPLLTARHENLRSSLTFQELYNDIDFKHIRGIGGATLLRIWVKYIPAFKQYHAAVEALFSETYQKHRLRLRKTEALTLRCSAGVAQVLHDIVLDQLGVKPEWLENLMLLCGGDQLSIDRIHRAKLYLDKADTVFNRFEWALPSLQLWHMKWQWGKCIVRLHWYPQTPTFSNTGLTHELRYSSTAAGVFGLHHDCDLLGRKKFHPTKCDFYPMHDLLEDRFEALALEALRLLFEEKTGTMHPMNLPLLDSLEKYATTSSWSFRQLHQLADAAYIRFMSPSACDTEYAPDQSAGGRGSTGKPVTTATDHNQQILEFNGDHVFENTVNFMRVTFWYLEFNAAVSEGDIGRISEVMKLLRFSFWGAGSTKYGAELLELACNFMKEYPPALQTAIMNNYLVNTTGLPGHWEELDLLQEHINYLIKTLYNNKSMDFDSPFLKKTISSTTDIRHRKAWRTSH</sequence>
<dbReference type="OrthoDB" id="2801423at2759"/>
<evidence type="ECO:0000313" key="4">
    <source>
        <dbReference type="Proteomes" id="UP000218811"/>
    </source>
</evidence>
<dbReference type="STRING" id="742152.A0A2H3JSP6"/>
<evidence type="ECO:0000313" key="3">
    <source>
        <dbReference type="EMBL" id="PCH41839.1"/>
    </source>
</evidence>
<feature type="domain" description="DUF6589" evidence="2">
    <location>
        <begin position="469"/>
        <end position="901"/>
    </location>
</feature>
<feature type="region of interest" description="Disordered" evidence="1">
    <location>
        <begin position="284"/>
        <end position="316"/>
    </location>
</feature>
<dbReference type="EMBL" id="KB468121">
    <property type="protein sequence ID" value="PCH41839.1"/>
    <property type="molecule type" value="Genomic_DNA"/>
</dbReference>
<reference evidence="3 4" key="1">
    <citation type="journal article" date="2012" name="Science">
        <title>The Paleozoic origin of enzymatic lignin decomposition reconstructed from 31 fungal genomes.</title>
        <authorList>
            <person name="Floudas D."/>
            <person name="Binder M."/>
            <person name="Riley R."/>
            <person name="Barry K."/>
            <person name="Blanchette R.A."/>
            <person name="Henrissat B."/>
            <person name="Martinez A.T."/>
            <person name="Otillar R."/>
            <person name="Spatafora J.W."/>
            <person name="Yadav J.S."/>
            <person name="Aerts A."/>
            <person name="Benoit I."/>
            <person name="Boyd A."/>
            <person name="Carlson A."/>
            <person name="Copeland A."/>
            <person name="Coutinho P.M."/>
            <person name="de Vries R.P."/>
            <person name="Ferreira P."/>
            <person name="Findley K."/>
            <person name="Foster B."/>
            <person name="Gaskell J."/>
            <person name="Glotzer D."/>
            <person name="Gorecki P."/>
            <person name="Heitman J."/>
            <person name="Hesse C."/>
            <person name="Hori C."/>
            <person name="Igarashi K."/>
            <person name="Jurgens J.A."/>
            <person name="Kallen N."/>
            <person name="Kersten P."/>
            <person name="Kohler A."/>
            <person name="Kuees U."/>
            <person name="Kumar T.K.A."/>
            <person name="Kuo A."/>
            <person name="LaButti K."/>
            <person name="Larrondo L.F."/>
            <person name="Lindquist E."/>
            <person name="Ling A."/>
            <person name="Lombard V."/>
            <person name="Lucas S."/>
            <person name="Lundell T."/>
            <person name="Martin R."/>
            <person name="McLaughlin D.J."/>
            <person name="Morgenstern I."/>
            <person name="Morin E."/>
            <person name="Murat C."/>
            <person name="Nagy L.G."/>
            <person name="Nolan M."/>
            <person name="Ohm R.A."/>
            <person name="Patyshakuliyeva A."/>
            <person name="Rokas A."/>
            <person name="Ruiz-Duenas F.J."/>
            <person name="Sabat G."/>
            <person name="Salamov A."/>
            <person name="Samejima M."/>
            <person name="Schmutz J."/>
            <person name="Slot J.C."/>
            <person name="St John F."/>
            <person name="Stenlid J."/>
            <person name="Sun H."/>
            <person name="Sun S."/>
            <person name="Syed K."/>
            <person name="Tsang A."/>
            <person name="Wiebenga A."/>
            <person name="Young D."/>
            <person name="Pisabarro A."/>
            <person name="Eastwood D.C."/>
            <person name="Martin F."/>
            <person name="Cullen D."/>
            <person name="Grigoriev I.V."/>
            <person name="Hibbett D.S."/>
        </authorList>
    </citation>
    <scope>NUCLEOTIDE SEQUENCE [LARGE SCALE GENOMIC DNA]</scope>
    <source>
        <strain evidence="3 4">MD-104</strain>
    </source>
</reference>
<feature type="compositionally biased region" description="Acidic residues" evidence="1">
    <location>
        <begin position="294"/>
        <end position="314"/>
    </location>
</feature>
<dbReference type="Pfam" id="PF20231">
    <property type="entry name" value="DUF6589"/>
    <property type="match status" value="1"/>
</dbReference>
<evidence type="ECO:0000259" key="2">
    <source>
        <dbReference type="Pfam" id="PF20231"/>
    </source>
</evidence>
<name>A0A2H3JSP6_WOLCO</name>
<evidence type="ECO:0000256" key="1">
    <source>
        <dbReference type="SAM" id="MobiDB-lite"/>
    </source>
</evidence>
<gene>
    <name evidence="3" type="ORF">WOLCODRAFT_21595</name>
</gene>
<dbReference type="InterPro" id="IPR046496">
    <property type="entry name" value="DUF6589"/>
</dbReference>
<organism evidence="3 4">
    <name type="scientific">Wolfiporia cocos (strain MD-104)</name>
    <name type="common">Brown rot fungus</name>
    <dbReference type="NCBI Taxonomy" id="742152"/>
    <lineage>
        <taxon>Eukaryota</taxon>
        <taxon>Fungi</taxon>
        <taxon>Dikarya</taxon>
        <taxon>Basidiomycota</taxon>
        <taxon>Agaricomycotina</taxon>
        <taxon>Agaricomycetes</taxon>
        <taxon>Polyporales</taxon>
        <taxon>Phaeolaceae</taxon>
        <taxon>Wolfiporia</taxon>
    </lineage>
</organism>
<protein>
    <recommendedName>
        <fullName evidence="2">DUF6589 domain-containing protein</fullName>
    </recommendedName>
</protein>
<dbReference type="Proteomes" id="UP000218811">
    <property type="component" value="Unassembled WGS sequence"/>
</dbReference>